<dbReference type="EMBL" id="AEPB01000001">
    <property type="protein sequence ID" value="EGA91395.1"/>
    <property type="molecule type" value="Genomic_DNA"/>
</dbReference>
<gene>
    <name evidence="1" type="ORF">GPDM_00970</name>
</gene>
<dbReference type="AlphaFoldDB" id="E7RCN0"/>
<proteinExistence type="predicted"/>
<protein>
    <submittedName>
        <fullName evidence="1">Uncharacterized protein</fullName>
    </submittedName>
</protein>
<sequence length="78" mass="9060">MIEVTVTHKTDEAKIAKIKKLGISSLEIDLSAIKREISVRELELILIEEIGYKKWLHNEKMNFYKARALTFAEVKKTN</sequence>
<dbReference type="RefSeq" id="WP_008428009.1">
    <property type="nucleotide sequence ID" value="NZ_AEPB01000001.1"/>
</dbReference>
<reference evidence="1 2" key="1">
    <citation type="journal article" date="2011" name="J. Bacteriol.">
        <title>The Draft Genome of Planococcus donghaensis MPA1U2 Reveals Nonsporulation Pathways Controlled by a Conserved Spo0A Regulon.</title>
        <authorList>
            <person name="Pearson M.D."/>
            <person name="Noller H.F."/>
        </authorList>
    </citation>
    <scope>NUCLEOTIDE SEQUENCE [LARGE SCALE GENOMIC DNA]</scope>
    <source>
        <strain evidence="1 2">MPA1U2</strain>
    </source>
</reference>
<evidence type="ECO:0000313" key="1">
    <source>
        <dbReference type="EMBL" id="EGA91395.1"/>
    </source>
</evidence>
<comment type="caution">
    <text evidence="1">The sequence shown here is derived from an EMBL/GenBank/DDBJ whole genome shotgun (WGS) entry which is preliminary data.</text>
</comment>
<evidence type="ECO:0000313" key="2">
    <source>
        <dbReference type="Proteomes" id="UP000003052"/>
    </source>
</evidence>
<accession>E7RCN0</accession>
<name>E7RCN0_9BACL</name>
<dbReference type="Proteomes" id="UP000003052">
    <property type="component" value="Unassembled WGS sequence"/>
</dbReference>
<organism evidence="1 2">
    <name type="scientific">Planococcus donghaensis MPA1U2</name>
    <dbReference type="NCBI Taxonomy" id="933115"/>
    <lineage>
        <taxon>Bacteria</taxon>
        <taxon>Bacillati</taxon>
        <taxon>Bacillota</taxon>
        <taxon>Bacilli</taxon>
        <taxon>Bacillales</taxon>
        <taxon>Caryophanaceae</taxon>
        <taxon>Planococcus</taxon>
    </lineage>
</organism>
<dbReference type="OrthoDB" id="9134102at2"/>